<protein>
    <recommendedName>
        <fullName evidence="6">Ciliary microtubule inner protein 2C</fullName>
    </recommendedName>
</protein>
<dbReference type="Proteomes" id="UP000286415">
    <property type="component" value="Unassembled WGS sequence"/>
</dbReference>
<sequence length="154" mass="18146">MEKPSSDRLITTHHATYISPCFVPRYRGQVPLEKYDYGQTYGAFTAKQFQDYRSAVLSSSMSPYRNGGIFPTYYSHTPDIVLNNRKTGRERYTDRFGVTLYNKDYERSQELKDFDLLAQQHREYYKDKTGTLYPVSTFQVPTSNLTRIQNRYMV</sequence>
<dbReference type="InterPro" id="IPR018902">
    <property type="entry name" value="CMI2A-C-like_dom"/>
</dbReference>
<reference evidence="8 9" key="2">
    <citation type="journal article" date="2021" name="Genomics">
        <title>High-quality reference genome for Clonorchis sinensis.</title>
        <authorList>
            <person name="Young N.D."/>
            <person name="Stroehlein A.J."/>
            <person name="Kinkar L."/>
            <person name="Wang T."/>
            <person name="Sohn W.M."/>
            <person name="Chang B.C.H."/>
            <person name="Kaur P."/>
            <person name="Weisz D."/>
            <person name="Dudchenko O."/>
            <person name="Aiden E.L."/>
            <person name="Korhonen P.K."/>
            <person name="Gasser R.B."/>
        </authorList>
    </citation>
    <scope>NUCLEOTIDE SEQUENCE [LARGE SCALE GENOMIC DNA]</scope>
    <source>
        <strain evidence="8">Cs-k2</strain>
    </source>
</reference>
<dbReference type="Pfam" id="PF10629">
    <property type="entry name" value="CMI2B-like"/>
    <property type="match status" value="1"/>
</dbReference>
<dbReference type="InterPro" id="IPR052329">
    <property type="entry name" value="CIMIP2C"/>
</dbReference>
<dbReference type="AlphaFoldDB" id="A0A8T1N036"/>
<keyword evidence="3" id="KW-0206">Cytoskeleton</keyword>
<evidence type="ECO:0000256" key="2">
    <source>
        <dbReference type="ARBA" id="ARBA00022490"/>
    </source>
</evidence>
<accession>A0A8T1N036</accession>
<dbReference type="GO" id="GO:0015630">
    <property type="term" value="C:microtubule cytoskeleton"/>
    <property type="evidence" value="ECO:0007669"/>
    <property type="project" value="UniProtKB-ARBA"/>
</dbReference>
<evidence type="ECO:0000256" key="5">
    <source>
        <dbReference type="ARBA" id="ARBA00035661"/>
    </source>
</evidence>
<evidence type="ECO:0000256" key="6">
    <source>
        <dbReference type="ARBA" id="ARBA00041160"/>
    </source>
</evidence>
<evidence type="ECO:0000259" key="7">
    <source>
        <dbReference type="Pfam" id="PF10629"/>
    </source>
</evidence>
<dbReference type="OrthoDB" id="8181742at2759"/>
<organism evidence="8 9">
    <name type="scientific">Clonorchis sinensis</name>
    <name type="common">Chinese liver fluke</name>
    <dbReference type="NCBI Taxonomy" id="79923"/>
    <lineage>
        <taxon>Eukaryota</taxon>
        <taxon>Metazoa</taxon>
        <taxon>Spiralia</taxon>
        <taxon>Lophotrochozoa</taxon>
        <taxon>Platyhelminthes</taxon>
        <taxon>Trematoda</taxon>
        <taxon>Digenea</taxon>
        <taxon>Opisthorchiida</taxon>
        <taxon>Opisthorchiata</taxon>
        <taxon>Opisthorchiidae</taxon>
        <taxon>Clonorchis</taxon>
    </lineage>
</organism>
<keyword evidence="2" id="KW-0963">Cytoplasm</keyword>
<evidence type="ECO:0000256" key="1">
    <source>
        <dbReference type="ARBA" id="ARBA00004430"/>
    </source>
</evidence>
<comment type="caution">
    <text evidence="8">The sequence shown here is derived from an EMBL/GenBank/DDBJ whole genome shotgun (WGS) entry which is preliminary data.</text>
</comment>
<reference evidence="8 9" key="1">
    <citation type="journal article" date="2018" name="Biotechnol. Adv.">
        <title>Improved genomic resources and new bioinformatic workflow for the carcinogenic parasite Clonorchis sinensis: Biotechnological implications.</title>
        <authorList>
            <person name="Wang D."/>
            <person name="Korhonen P.K."/>
            <person name="Gasser R.B."/>
            <person name="Young N.D."/>
        </authorList>
    </citation>
    <scope>NUCLEOTIDE SEQUENCE [LARGE SCALE GENOMIC DNA]</scope>
    <source>
        <strain evidence="8">Cs-k2</strain>
    </source>
</reference>
<evidence type="ECO:0000256" key="4">
    <source>
        <dbReference type="ARBA" id="ARBA00023273"/>
    </source>
</evidence>
<keyword evidence="9" id="KW-1185">Reference proteome</keyword>
<evidence type="ECO:0000313" key="9">
    <source>
        <dbReference type="Proteomes" id="UP000286415"/>
    </source>
</evidence>
<dbReference type="EMBL" id="NIRI02000005">
    <property type="protein sequence ID" value="KAG5454536.1"/>
    <property type="molecule type" value="Genomic_DNA"/>
</dbReference>
<name>A0A8T1N036_CLOSI</name>
<comment type="similarity">
    <text evidence="5">Belongs to the CIMIP2 family.</text>
</comment>
<dbReference type="PANTHER" id="PTHR34924">
    <property type="entry name" value="UPF0573 PROTEIN C2ORF70"/>
    <property type="match status" value="1"/>
</dbReference>
<comment type="subcellular location">
    <subcellularLocation>
        <location evidence="1">Cytoplasm</location>
        <location evidence="1">Cytoskeleton</location>
        <location evidence="1">Cilium axoneme</location>
    </subcellularLocation>
</comment>
<evidence type="ECO:0000313" key="8">
    <source>
        <dbReference type="EMBL" id="KAG5454536.1"/>
    </source>
</evidence>
<dbReference type="PANTHER" id="PTHR34924:SF1">
    <property type="entry name" value="PROTEIN FAM166C"/>
    <property type="match status" value="1"/>
</dbReference>
<proteinExistence type="inferred from homology"/>
<evidence type="ECO:0000256" key="3">
    <source>
        <dbReference type="ARBA" id="ARBA00023212"/>
    </source>
</evidence>
<dbReference type="GO" id="GO:0005930">
    <property type="term" value="C:axoneme"/>
    <property type="evidence" value="ECO:0007669"/>
    <property type="project" value="UniProtKB-SubCell"/>
</dbReference>
<keyword evidence="4" id="KW-0966">Cell projection</keyword>
<gene>
    <name evidence="8" type="ORF">CSKR_104893</name>
</gene>
<feature type="domain" description="Ciliary microtubule inner protein 2A-C-like" evidence="7">
    <location>
        <begin position="20"/>
        <end position="85"/>
    </location>
</feature>